<comment type="caution">
    <text evidence="2">The sequence shown here is derived from an EMBL/GenBank/DDBJ whole genome shotgun (WGS) entry which is preliminary data.</text>
</comment>
<reference evidence="2 3" key="1">
    <citation type="submission" date="2023-07" db="EMBL/GenBank/DDBJ databases">
        <authorList>
            <person name="Girao M."/>
            <person name="Carvalho M.F."/>
        </authorList>
    </citation>
    <scope>NUCLEOTIDE SEQUENCE [LARGE SCALE GENOMIC DNA]</scope>
    <source>
        <strain evidence="2 3">YIM65754</strain>
    </source>
</reference>
<dbReference type="RefSeq" id="WP_330134170.1">
    <property type="nucleotide sequence ID" value="NZ_JAUTXY010000006.1"/>
</dbReference>
<evidence type="ECO:0000256" key="1">
    <source>
        <dbReference type="SAM" id="MobiDB-lite"/>
    </source>
</evidence>
<dbReference type="EMBL" id="JAUTXY010000006">
    <property type="protein sequence ID" value="MEE2058942.1"/>
    <property type="molecule type" value="Genomic_DNA"/>
</dbReference>
<keyword evidence="3" id="KW-1185">Reference proteome</keyword>
<organism evidence="2 3">
    <name type="scientific">Rhodococcus artemisiae</name>
    <dbReference type="NCBI Taxonomy" id="714159"/>
    <lineage>
        <taxon>Bacteria</taxon>
        <taxon>Bacillati</taxon>
        <taxon>Actinomycetota</taxon>
        <taxon>Actinomycetes</taxon>
        <taxon>Mycobacteriales</taxon>
        <taxon>Nocardiaceae</taxon>
        <taxon>Rhodococcus</taxon>
    </lineage>
</organism>
<dbReference type="Proteomes" id="UP001336020">
    <property type="component" value="Unassembled WGS sequence"/>
</dbReference>
<gene>
    <name evidence="2" type="ORF">Q7514_15585</name>
</gene>
<feature type="region of interest" description="Disordered" evidence="1">
    <location>
        <begin position="76"/>
        <end position="97"/>
    </location>
</feature>
<name>A0ABU7LCE9_9NOCA</name>
<evidence type="ECO:0000313" key="2">
    <source>
        <dbReference type="EMBL" id="MEE2058942.1"/>
    </source>
</evidence>
<evidence type="ECO:0000313" key="3">
    <source>
        <dbReference type="Proteomes" id="UP001336020"/>
    </source>
</evidence>
<accession>A0ABU7LCE9</accession>
<protein>
    <submittedName>
        <fullName evidence="2">Uncharacterized protein</fullName>
    </submittedName>
</protein>
<sequence>MTDLLNHRDLSAVIDAWAASITDKPPLQRDPRLWDLFEEDRRIYGIYSQNGRKGGRPKRGSIPVVGVDEGGCRECGRKMRPRRTSLSTHPDTVSPGANGLCAGCYIRPAQRGAE</sequence>
<proteinExistence type="predicted"/>